<comment type="cofactor">
    <cofactor evidence="1 15 16">
        <name>FAD</name>
        <dbReference type="ChEBI" id="CHEBI:57692"/>
    </cofactor>
</comment>
<evidence type="ECO:0000256" key="16">
    <source>
        <dbReference type="RuleBase" id="RU361226"/>
    </source>
</evidence>
<protein>
    <recommendedName>
        <fullName evidence="16">NADH-cytochrome b5 reductase</fullName>
        <ecNumber evidence="16">1.6.2.2</ecNumber>
    </recommendedName>
</protein>
<evidence type="ECO:0000256" key="11">
    <source>
        <dbReference type="ARBA" id="ARBA00023128"/>
    </source>
</evidence>
<dbReference type="GO" id="GO:0006696">
    <property type="term" value="P:ergosterol biosynthetic process"/>
    <property type="evidence" value="ECO:0007669"/>
    <property type="project" value="TreeGrafter"/>
</dbReference>
<evidence type="ECO:0000256" key="1">
    <source>
        <dbReference type="ARBA" id="ARBA00001974"/>
    </source>
</evidence>
<evidence type="ECO:0000256" key="12">
    <source>
        <dbReference type="ARBA" id="ARBA00023136"/>
    </source>
</evidence>
<evidence type="ECO:0000259" key="18">
    <source>
        <dbReference type="PROSITE" id="PS51384"/>
    </source>
</evidence>
<dbReference type="InterPro" id="IPR001709">
    <property type="entry name" value="Flavoprot_Pyr_Nucl_cyt_Rdtase"/>
</dbReference>
<comment type="catalytic activity">
    <reaction evidence="14 16">
        <text>2 Fe(III)-[cytochrome b5] + NADH = 2 Fe(II)-[cytochrome b5] + NAD(+) + H(+)</text>
        <dbReference type="Rhea" id="RHEA:46680"/>
        <dbReference type="Rhea" id="RHEA-COMP:10438"/>
        <dbReference type="Rhea" id="RHEA-COMP:10439"/>
        <dbReference type="ChEBI" id="CHEBI:15378"/>
        <dbReference type="ChEBI" id="CHEBI:29033"/>
        <dbReference type="ChEBI" id="CHEBI:29034"/>
        <dbReference type="ChEBI" id="CHEBI:57540"/>
        <dbReference type="ChEBI" id="CHEBI:57945"/>
        <dbReference type="EC" id="1.6.2.2"/>
    </reaction>
</comment>
<comment type="function">
    <text evidence="13">May mediate the reduction of outer membrane cytochrome b5.</text>
</comment>
<feature type="binding site" evidence="15">
    <location>
        <position position="123"/>
    </location>
    <ligand>
        <name>FAD</name>
        <dbReference type="ChEBI" id="CHEBI:57692"/>
    </ligand>
</feature>
<evidence type="ECO:0000256" key="14">
    <source>
        <dbReference type="ARBA" id="ARBA00047682"/>
    </source>
</evidence>
<dbReference type="FunFam" id="3.40.50.80:FF:000009">
    <property type="entry name" value="NADH-cytochrome b5 reductase"/>
    <property type="match status" value="1"/>
</dbReference>
<evidence type="ECO:0000256" key="15">
    <source>
        <dbReference type="PIRSR" id="PIRSR601834-1"/>
    </source>
</evidence>
<evidence type="ECO:0000256" key="6">
    <source>
        <dbReference type="ARBA" id="ARBA00022787"/>
    </source>
</evidence>
<keyword evidence="12" id="KW-0472">Membrane</keyword>
<proteinExistence type="inferred from homology"/>
<dbReference type="GO" id="GO:0005741">
    <property type="term" value="C:mitochondrial outer membrane"/>
    <property type="evidence" value="ECO:0007669"/>
    <property type="project" value="UniProtKB-SubCell"/>
</dbReference>
<evidence type="ECO:0000256" key="9">
    <source>
        <dbReference type="ARBA" id="ARBA00023002"/>
    </source>
</evidence>
<dbReference type="Proteomes" id="UP000326877">
    <property type="component" value="Unassembled WGS sequence"/>
</dbReference>
<feature type="binding site" evidence="15">
    <location>
        <position position="122"/>
    </location>
    <ligand>
        <name>FAD</name>
        <dbReference type="ChEBI" id="CHEBI:57692"/>
    </ligand>
</feature>
<keyword evidence="5" id="KW-0812">Transmembrane</keyword>
<dbReference type="PROSITE" id="PS51384">
    <property type="entry name" value="FAD_FR"/>
    <property type="match status" value="1"/>
</dbReference>
<keyword evidence="11" id="KW-0496">Mitochondrion</keyword>
<evidence type="ECO:0000256" key="4">
    <source>
        <dbReference type="ARBA" id="ARBA00022630"/>
    </source>
</evidence>
<comment type="similarity">
    <text evidence="3 16">Belongs to the flavoprotein pyridine nucleotide cytochrome reductase family.</text>
</comment>
<keyword evidence="10 16" id="KW-0520">NAD</keyword>
<dbReference type="InterPro" id="IPR017938">
    <property type="entry name" value="Riboflavin_synthase-like_b-brl"/>
</dbReference>
<feature type="binding site" evidence="15">
    <location>
        <position position="146"/>
    </location>
    <ligand>
        <name>FAD</name>
        <dbReference type="ChEBI" id="CHEBI:57692"/>
    </ligand>
</feature>
<evidence type="ECO:0000256" key="5">
    <source>
        <dbReference type="ARBA" id="ARBA00022692"/>
    </source>
</evidence>
<dbReference type="Pfam" id="PF00175">
    <property type="entry name" value="NAD_binding_1"/>
    <property type="match status" value="1"/>
</dbReference>
<organism evidence="19">
    <name type="scientific">Petromyces alliaceus</name>
    <name type="common">Aspergillus alliaceus</name>
    <dbReference type="NCBI Taxonomy" id="209559"/>
    <lineage>
        <taxon>Eukaryota</taxon>
        <taxon>Fungi</taxon>
        <taxon>Dikarya</taxon>
        <taxon>Ascomycota</taxon>
        <taxon>Pezizomycotina</taxon>
        <taxon>Eurotiomycetes</taxon>
        <taxon>Eurotiomycetidae</taxon>
        <taxon>Eurotiales</taxon>
        <taxon>Aspergillaceae</taxon>
        <taxon>Aspergillus</taxon>
        <taxon>Aspergillus subgen. Circumdati</taxon>
    </lineage>
</organism>
<feature type="binding site" evidence="15">
    <location>
        <position position="121"/>
    </location>
    <ligand>
        <name>FAD</name>
        <dbReference type="ChEBI" id="CHEBI:57692"/>
    </ligand>
</feature>
<feature type="compositionally biased region" description="Gly residues" evidence="17">
    <location>
        <begin position="49"/>
        <end position="65"/>
    </location>
</feature>
<keyword evidence="8" id="KW-1133">Transmembrane helix</keyword>
<dbReference type="CDD" id="cd06183">
    <property type="entry name" value="cyt_b5_reduct_like"/>
    <property type="match status" value="1"/>
</dbReference>
<dbReference type="InterPro" id="IPR001834">
    <property type="entry name" value="CBR-like"/>
</dbReference>
<feature type="binding site" evidence="15">
    <location>
        <position position="189"/>
    </location>
    <ligand>
        <name>FAD</name>
        <dbReference type="ChEBI" id="CHEBI:57692"/>
    </ligand>
</feature>
<accession>A0A5N7C6Z9</accession>
<evidence type="ECO:0000256" key="2">
    <source>
        <dbReference type="ARBA" id="ARBA00004572"/>
    </source>
</evidence>
<feature type="binding site" evidence="15">
    <location>
        <position position="138"/>
    </location>
    <ligand>
        <name>FAD</name>
        <dbReference type="ChEBI" id="CHEBI:57692"/>
    </ligand>
</feature>
<evidence type="ECO:0000256" key="8">
    <source>
        <dbReference type="ARBA" id="ARBA00022989"/>
    </source>
</evidence>
<evidence type="ECO:0000256" key="10">
    <source>
        <dbReference type="ARBA" id="ARBA00023027"/>
    </source>
</evidence>
<dbReference type="GO" id="GO:0090524">
    <property type="term" value="F:cytochrome-b5 reductase activity, acting on NADH"/>
    <property type="evidence" value="ECO:0007669"/>
    <property type="project" value="UniProtKB-EC"/>
</dbReference>
<dbReference type="AlphaFoldDB" id="A0A5N7C6Z9"/>
<evidence type="ECO:0000256" key="7">
    <source>
        <dbReference type="ARBA" id="ARBA00022827"/>
    </source>
</evidence>
<sequence length="316" mass="34601">MSQLPSRFPRKTAVVLAVVGVVGVTAVRRASCQNQAFAESPKPCERGPWGPGGRGGPGGPGGPGRMGAFTTLRLESSEQVNHNTKRLRFRLPDPTANTGLTLTSAIITFHKPKDAWLPVIRPYTPINNINEPGYIELLVKKYPNGKASTYLHSLQPGDTLNIRGPMRRYPWRPNEFEHVNLIAGGAGITPMYQLIQGILNNPEDRSKIKLIFGVNSDADLVLKNELDAFERKFPDRFKVVYTVSDPGEGSPFPKGKITKELLERELVGAKDSKGTKVFLCGPPGMEASVAGTKGRFFGQAGILEEMGYSKEQIQKF</sequence>
<dbReference type="SUPFAM" id="SSF63380">
    <property type="entry name" value="Riboflavin synthase domain-like"/>
    <property type="match status" value="1"/>
</dbReference>
<evidence type="ECO:0000256" key="3">
    <source>
        <dbReference type="ARBA" id="ARBA00006105"/>
    </source>
</evidence>
<dbReference type="EMBL" id="ML735263">
    <property type="protein sequence ID" value="KAE8389668.1"/>
    <property type="molecule type" value="Genomic_DNA"/>
</dbReference>
<name>A0A5N7C6Z9_PETAA</name>
<comment type="subcellular location">
    <subcellularLocation>
        <location evidence="2">Mitochondrion outer membrane</location>
        <topology evidence="2">Single-pass membrane protein</topology>
    </subcellularLocation>
</comment>
<keyword evidence="6" id="KW-1000">Mitochondrion outer membrane</keyword>
<keyword evidence="9 16" id="KW-0560">Oxidoreductase</keyword>
<dbReference type="SUPFAM" id="SSF52343">
    <property type="entry name" value="Ferredoxin reductase-like, C-terminal NADP-linked domain"/>
    <property type="match status" value="1"/>
</dbReference>
<evidence type="ECO:0000313" key="19">
    <source>
        <dbReference type="EMBL" id="KAE8389668.1"/>
    </source>
</evidence>
<feature type="domain" description="FAD-binding FR-type" evidence="18">
    <location>
        <begin position="67"/>
        <end position="172"/>
    </location>
</feature>
<dbReference type="OrthoDB" id="432685at2759"/>
<dbReference type="PRINTS" id="PR00406">
    <property type="entry name" value="CYTB5RDTASE"/>
</dbReference>
<dbReference type="PRINTS" id="PR00371">
    <property type="entry name" value="FPNCR"/>
</dbReference>
<dbReference type="PANTHER" id="PTHR19370:SF101">
    <property type="entry name" value="NADH-CYTOCHROME B5 REDUCTASE"/>
    <property type="match status" value="1"/>
</dbReference>
<gene>
    <name evidence="19" type="ORF">BDV23DRAFT_156964</name>
</gene>
<reference evidence="19" key="1">
    <citation type="submission" date="2019-04" db="EMBL/GenBank/DDBJ databases">
        <title>Friends and foes A comparative genomics studyof 23 Aspergillus species from section Flavi.</title>
        <authorList>
            <consortium name="DOE Joint Genome Institute"/>
            <person name="Kjaerbolling I."/>
            <person name="Vesth T."/>
            <person name="Frisvad J.C."/>
            <person name="Nybo J.L."/>
            <person name="Theobald S."/>
            <person name="Kildgaard S."/>
            <person name="Isbrandt T."/>
            <person name="Kuo A."/>
            <person name="Sato A."/>
            <person name="Lyhne E.K."/>
            <person name="Kogle M.E."/>
            <person name="Wiebenga A."/>
            <person name="Kun R.S."/>
            <person name="Lubbers R.J."/>
            <person name="Makela M.R."/>
            <person name="Barry K."/>
            <person name="Chovatia M."/>
            <person name="Clum A."/>
            <person name="Daum C."/>
            <person name="Haridas S."/>
            <person name="He G."/>
            <person name="LaButti K."/>
            <person name="Lipzen A."/>
            <person name="Mondo S."/>
            <person name="Riley R."/>
            <person name="Salamov A."/>
            <person name="Simmons B.A."/>
            <person name="Magnuson J.K."/>
            <person name="Henrissat B."/>
            <person name="Mortensen U.H."/>
            <person name="Larsen T.O."/>
            <person name="Devries R.P."/>
            <person name="Grigoriev I.V."/>
            <person name="Machida M."/>
            <person name="Baker S.E."/>
            <person name="Andersen M.R."/>
        </authorList>
    </citation>
    <scope>NUCLEOTIDE SEQUENCE [LARGE SCALE GENOMIC DNA]</scope>
    <source>
        <strain evidence="19">IBT 14317</strain>
    </source>
</reference>
<dbReference type="Gene3D" id="3.40.50.80">
    <property type="entry name" value="Nucleotide-binding domain of ferredoxin-NADP reductase (FNR) module"/>
    <property type="match status" value="1"/>
</dbReference>
<dbReference type="EC" id="1.6.2.2" evidence="16"/>
<evidence type="ECO:0000256" key="17">
    <source>
        <dbReference type="SAM" id="MobiDB-lite"/>
    </source>
</evidence>
<dbReference type="FunFam" id="2.40.30.10:FF:000032">
    <property type="entry name" value="NADH-cytochrome b5 reductase"/>
    <property type="match status" value="1"/>
</dbReference>
<dbReference type="Gene3D" id="2.40.30.10">
    <property type="entry name" value="Translation factors"/>
    <property type="match status" value="1"/>
</dbReference>
<evidence type="ECO:0000256" key="13">
    <source>
        <dbReference type="ARBA" id="ARBA00037464"/>
    </source>
</evidence>
<keyword evidence="4 15" id="KW-0285">Flavoprotein</keyword>
<keyword evidence="7 15" id="KW-0274">FAD</keyword>
<dbReference type="InterPro" id="IPR039261">
    <property type="entry name" value="FNR_nucleotide-bd"/>
</dbReference>
<dbReference type="Pfam" id="PF00970">
    <property type="entry name" value="FAD_binding_6"/>
    <property type="match status" value="1"/>
</dbReference>
<dbReference type="InterPro" id="IPR001433">
    <property type="entry name" value="OxRdtase_FAD/NAD-bd"/>
</dbReference>
<dbReference type="InterPro" id="IPR017927">
    <property type="entry name" value="FAD-bd_FR_type"/>
</dbReference>
<feature type="region of interest" description="Disordered" evidence="17">
    <location>
        <begin position="35"/>
        <end position="66"/>
    </location>
</feature>
<dbReference type="PANTHER" id="PTHR19370">
    <property type="entry name" value="NADH-CYTOCHROME B5 REDUCTASE"/>
    <property type="match status" value="1"/>
</dbReference>
<feature type="binding site" evidence="15">
    <location>
        <position position="140"/>
    </location>
    <ligand>
        <name>FAD</name>
        <dbReference type="ChEBI" id="CHEBI:57692"/>
    </ligand>
</feature>
<dbReference type="InterPro" id="IPR008333">
    <property type="entry name" value="Cbr1-like_FAD-bd_dom"/>
</dbReference>
<feature type="binding site" evidence="15">
    <location>
        <position position="148"/>
    </location>
    <ligand>
        <name>FAD</name>
        <dbReference type="ChEBI" id="CHEBI:57692"/>
    </ligand>
</feature>